<dbReference type="Gene3D" id="3.10.580.10">
    <property type="entry name" value="CBS-domain"/>
    <property type="match status" value="1"/>
</dbReference>
<feature type="transmembrane region" description="Helical" evidence="9">
    <location>
        <begin position="426"/>
        <end position="449"/>
    </location>
</feature>
<reference evidence="12" key="1">
    <citation type="submission" date="2018-05" db="EMBL/GenBank/DDBJ databases">
        <authorList>
            <person name="Li Y."/>
        </authorList>
    </citation>
    <scope>NUCLEOTIDE SEQUENCE [LARGE SCALE GENOMIC DNA]</scope>
    <source>
        <strain evidence="12">sk1b4</strain>
    </source>
</reference>
<dbReference type="GO" id="GO:0046872">
    <property type="term" value="F:metal ion binding"/>
    <property type="evidence" value="ECO:0007669"/>
    <property type="project" value="UniProtKB-KW"/>
</dbReference>
<dbReference type="SUPFAM" id="SSF161093">
    <property type="entry name" value="MgtE membrane domain-like"/>
    <property type="match status" value="1"/>
</dbReference>
<dbReference type="Gene3D" id="1.25.60.10">
    <property type="entry name" value="MgtE N-terminal domain-like"/>
    <property type="match status" value="1"/>
</dbReference>
<dbReference type="SUPFAM" id="SSF158791">
    <property type="entry name" value="MgtE N-terminal domain-like"/>
    <property type="match status" value="1"/>
</dbReference>
<evidence type="ECO:0000313" key="12">
    <source>
        <dbReference type="Proteomes" id="UP000245283"/>
    </source>
</evidence>
<gene>
    <name evidence="11" type="primary">mgtE</name>
    <name evidence="11" type="ORF">DD236_09375</name>
</gene>
<keyword evidence="3 9" id="KW-0813">Transport</keyword>
<dbReference type="SUPFAM" id="SSF54631">
    <property type="entry name" value="CBS-domain pair"/>
    <property type="match status" value="1"/>
</dbReference>
<dbReference type="Gene3D" id="1.10.357.20">
    <property type="entry name" value="SLC41 divalent cation transporters, integral membrane domain"/>
    <property type="match status" value="1"/>
</dbReference>
<dbReference type="Pfam" id="PF01769">
    <property type="entry name" value="MgtE"/>
    <property type="match status" value="1"/>
</dbReference>
<comment type="caution">
    <text evidence="9">Lacks conserved residue(s) required for the propagation of feature annotation.</text>
</comment>
<keyword evidence="9" id="KW-0479">Metal-binding</keyword>
<comment type="subunit">
    <text evidence="9">Homodimer.</text>
</comment>
<dbReference type="InterPro" id="IPR036739">
    <property type="entry name" value="SLC41_membr_dom_sf"/>
</dbReference>
<comment type="subcellular location">
    <subcellularLocation>
        <location evidence="9">Cell membrane</location>
        <topology evidence="9">Multi-pass membrane protein</topology>
    </subcellularLocation>
    <subcellularLocation>
        <location evidence="1">Membrane</location>
        <topology evidence="1">Multi-pass membrane protein</topology>
    </subcellularLocation>
</comment>
<keyword evidence="7 9" id="KW-0472">Membrane</keyword>
<evidence type="ECO:0000259" key="10">
    <source>
        <dbReference type="PROSITE" id="PS51371"/>
    </source>
</evidence>
<dbReference type="GO" id="GO:0015095">
    <property type="term" value="F:magnesium ion transmembrane transporter activity"/>
    <property type="evidence" value="ECO:0007669"/>
    <property type="project" value="UniProtKB-UniRule"/>
</dbReference>
<name>A0A2V1K367_9ACTO</name>
<evidence type="ECO:0000256" key="3">
    <source>
        <dbReference type="ARBA" id="ARBA00022448"/>
    </source>
</evidence>
<feature type="transmembrane region" description="Helical" evidence="9">
    <location>
        <begin position="364"/>
        <end position="386"/>
    </location>
</feature>
<organism evidence="11 12">
    <name type="scientific">Ancrocorticia populi</name>
    <dbReference type="NCBI Taxonomy" id="2175228"/>
    <lineage>
        <taxon>Bacteria</taxon>
        <taxon>Bacillati</taxon>
        <taxon>Actinomycetota</taxon>
        <taxon>Actinomycetes</taxon>
        <taxon>Actinomycetales</taxon>
        <taxon>Actinomycetaceae</taxon>
        <taxon>Ancrocorticia</taxon>
    </lineage>
</organism>
<evidence type="ECO:0000256" key="8">
    <source>
        <dbReference type="PROSITE-ProRule" id="PRU00703"/>
    </source>
</evidence>
<keyword evidence="8" id="KW-0129">CBS domain</keyword>
<comment type="function">
    <text evidence="9">Acts as a magnesium transporter.</text>
</comment>
<dbReference type="EMBL" id="QETB01000005">
    <property type="protein sequence ID" value="PWF25654.1"/>
    <property type="molecule type" value="Genomic_DNA"/>
</dbReference>
<evidence type="ECO:0000256" key="9">
    <source>
        <dbReference type="RuleBase" id="RU362011"/>
    </source>
</evidence>
<dbReference type="GO" id="GO:0005886">
    <property type="term" value="C:plasma membrane"/>
    <property type="evidence" value="ECO:0007669"/>
    <property type="project" value="UniProtKB-SubCell"/>
</dbReference>
<feature type="domain" description="CBS" evidence="10">
    <location>
        <begin position="141"/>
        <end position="203"/>
    </location>
</feature>
<keyword evidence="5 9" id="KW-0460">Magnesium</keyword>
<dbReference type="PANTHER" id="PTHR43773">
    <property type="entry name" value="MAGNESIUM TRANSPORTER MGTE"/>
    <property type="match status" value="1"/>
</dbReference>
<dbReference type="OrthoDB" id="9790355at2"/>
<evidence type="ECO:0000256" key="6">
    <source>
        <dbReference type="ARBA" id="ARBA00022989"/>
    </source>
</evidence>
<dbReference type="AlphaFoldDB" id="A0A2V1K367"/>
<dbReference type="SMART" id="SM00924">
    <property type="entry name" value="MgtE_N"/>
    <property type="match status" value="1"/>
</dbReference>
<dbReference type="NCBIfam" id="TIGR00400">
    <property type="entry name" value="mgtE"/>
    <property type="match status" value="1"/>
</dbReference>
<comment type="caution">
    <text evidence="11">The sequence shown here is derived from an EMBL/GenBank/DDBJ whole genome shotgun (WGS) entry which is preliminary data.</text>
</comment>
<dbReference type="SMART" id="SM00116">
    <property type="entry name" value="CBS"/>
    <property type="match status" value="2"/>
</dbReference>
<dbReference type="InterPro" id="IPR000644">
    <property type="entry name" value="CBS_dom"/>
</dbReference>
<dbReference type="InterPro" id="IPR006667">
    <property type="entry name" value="SLC41_membr_dom"/>
</dbReference>
<keyword evidence="12" id="KW-1185">Reference proteome</keyword>
<dbReference type="CDD" id="cd04606">
    <property type="entry name" value="CBS_pair_Mg_transporter"/>
    <property type="match status" value="1"/>
</dbReference>
<proteinExistence type="inferred from homology"/>
<keyword evidence="4 9" id="KW-0812">Transmembrane</keyword>
<evidence type="ECO:0000256" key="7">
    <source>
        <dbReference type="ARBA" id="ARBA00023136"/>
    </source>
</evidence>
<feature type="transmembrane region" description="Helical" evidence="9">
    <location>
        <begin position="288"/>
        <end position="308"/>
    </location>
</feature>
<evidence type="ECO:0000313" key="11">
    <source>
        <dbReference type="EMBL" id="PWF25654.1"/>
    </source>
</evidence>
<evidence type="ECO:0000256" key="4">
    <source>
        <dbReference type="ARBA" id="ARBA00022692"/>
    </source>
</evidence>
<evidence type="ECO:0000256" key="5">
    <source>
        <dbReference type="ARBA" id="ARBA00022842"/>
    </source>
</evidence>
<dbReference type="InterPro" id="IPR006668">
    <property type="entry name" value="Mg_transptr_MgtE_intracell_dom"/>
</dbReference>
<keyword evidence="9" id="KW-1003">Cell membrane</keyword>
<feature type="transmembrane region" description="Helical" evidence="9">
    <location>
        <begin position="392"/>
        <end position="414"/>
    </location>
</feature>
<dbReference type="PROSITE" id="PS51371">
    <property type="entry name" value="CBS"/>
    <property type="match status" value="2"/>
</dbReference>
<evidence type="ECO:0000256" key="2">
    <source>
        <dbReference type="ARBA" id="ARBA00009749"/>
    </source>
</evidence>
<dbReference type="Pfam" id="PF00571">
    <property type="entry name" value="CBS"/>
    <property type="match status" value="2"/>
</dbReference>
<dbReference type="Pfam" id="PF03448">
    <property type="entry name" value="MgtE_N"/>
    <property type="match status" value="1"/>
</dbReference>
<accession>A0A2V1K367</accession>
<dbReference type="InterPro" id="IPR038076">
    <property type="entry name" value="MgtE_N_sf"/>
</dbReference>
<comment type="similarity">
    <text evidence="2 9">Belongs to the SLC41A transporter family.</text>
</comment>
<dbReference type="PANTHER" id="PTHR43773:SF1">
    <property type="entry name" value="MAGNESIUM TRANSPORTER MGTE"/>
    <property type="match status" value="1"/>
</dbReference>
<keyword evidence="6 9" id="KW-1133">Transmembrane helix</keyword>
<feature type="domain" description="CBS" evidence="10">
    <location>
        <begin position="204"/>
        <end position="262"/>
    </location>
</feature>
<dbReference type="InterPro" id="IPR046342">
    <property type="entry name" value="CBS_dom_sf"/>
</dbReference>
<dbReference type="Proteomes" id="UP000245283">
    <property type="component" value="Unassembled WGS sequence"/>
</dbReference>
<protein>
    <recommendedName>
        <fullName evidence="9">Magnesium transporter MgtE</fullName>
    </recommendedName>
</protein>
<dbReference type="InterPro" id="IPR006669">
    <property type="entry name" value="MgtE_transporter"/>
</dbReference>
<evidence type="ECO:0000256" key="1">
    <source>
        <dbReference type="ARBA" id="ARBA00004141"/>
    </source>
</evidence>
<sequence length="451" mass="48218">MTRVEVDLNDVTEALRSALADNDLKTAAHEIAPISVAEAVTVLERLSTKQRAVAYRLLPKDDALDVFESLDPVVQGELMGGLRDEEVMTLFEGLDPDDRVWLMDELPATVAGRLLHGLSPDERRLTASVLGYPKDSVGRRMSPEFVSAHGDFTVAQTIARVRERAADAETVYTIPVVNSSRVVIGVVELKDLLVAGNEEILSSLMEDPEMVGATESDESAARRLTDLGFLAMPVVDSEARLVGIFTIDDAARILEYEESQDAARQGGTEDLRRPYLSTPILHIARSRVVWLLVLAVGASLTVQVLSVFEATLAQVTALSLFVPLLIGTGGNTGNQAATTVTRALALGDVHSSDVWRVAGREVRVGFFLGLLLGVLGFVITGAIFGWNIGTVIGLTLLAVCTVAATIGGCMPLLAKAIHADPAVFSNPFISTFTDASGLIIYFVIAKAVLGI</sequence>
<dbReference type="RefSeq" id="WP_109094142.1">
    <property type="nucleotide sequence ID" value="NZ_JBQDYW010000028.1"/>
</dbReference>